<accession>A0AAW6SZ30</accession>
<dbReference type="AlphaFoldDB" id="A0AAW6SZ30"/>
<sequence>MWLTSVRIIALILLGIAIPFCVINPDQMLSMQTKLWVFVTMAAVIPLAYYPFVHKDN</sequence>
<evidence type="ECO:0000313" key="3">
    <source>
        <dbReference type="Proteomes" id="UP001159179"/>
    </source>
</evidence>
<evidence type="ECO:0000313" key="2">
    <source>
        <dbReference type="EMBL" id="MDH5163400.1"/>
    </source>
</evidence>
<reference evidence="2" key="1">
    <citation type="submission" date="2023-03" db="EMBL/GenBank/DDBJ databases">
        <title>Bacterial isolates from washroom surfaces on a university campus.</title>
        <authorList>
            <person name="Holman D.B."/>
            <person name="Gzyl K.E."/>
            <person name="Taheri A.E."/>
        </authorList>
    </citation>
    <scope>NUCLEOTIDE SEQUENCE</scope>
    <source>
        <strain evidence="2">RD03</strain>
    </source>
</reference>
<dbReference type="RefSeq" id="WP_280618104.1">
    <property type="nucleotide sequence ID" value="NZ_JAROYP010000014.1"/>
</dbReference>
<comment type="caution">
    <text evidence="2">The sequence shown here is derived from an EMBL/GenBank/DDBJ whole genome shotgun (WGS) entry which is preliminary data.</text>
</comment>
<keyword evidence="1" id="KW-0472">Membrane</keyword>
<dbReference type="EMBL" id="JAROYP010000014">
    <property type="protein sequence ID" value="MDH5163400.1"/>
    <property type="molecule type" value="Genomic_DNA"/>
</dbReference>
<proteinExistence type="predicted"/>
<keyword evidence="1" id="KW-1133">Transmembrane helix</keyword>
<feature type="transmembrane region" description="Helical" evidence="1">
    <location>
        <begin position="35"/>
        <end position="52"/>
    </location>
</feature>
<dbReference type="Proteomes" id="UP001159179">
    <property type="component" value="Unassembled WGS sequence"/>
</dbReference>
<feature type="transmembrane region" description="Helical" evidence="1">
    <location>
        <begin position="6"/>
        <end position="23"/>
    </location>
</feature>
<keyword evidence="1" id="KW-0812">Transmembrane</keyword>
<name>A0AAW6SZ30_9BACI</name>
<protein>
    <submittedName>
        <fullName evidence="2">Uncharacterized protein</fullName>
    </submittedName>
</protein>
<evidence type="ECO:0000256" key="1">
    <source>
        <dbReference type="SAM" id="Phobius"/>
    </source>
</evidence>
<organism evidence="2 3">
    <name type="scientific">Heyndrickxia oleronia</name>
    <dbReference type="NCBI Taxonomy" id="38875"/>
    <lineage>
        <taxon>Bacteria</taxon>
        <taxon>Bacillati</taxon>
        <taxon>Bacillota</taxon>
        <taxon>Bacilli</taxon>
        <taxon>Bacillales</taxon>
        <taxon>Bacillaceae</taxon>
        <taxon>Heyndrickxia</taxon>
    </lineage>
</organism>
<gene>
    <name evidence="2" type="ORF">P5X88_20920</name>
</gene>